<dbReference type="AlphaFoldDB" id="A0AAJ8BVR3"/>
<evidence type="ECO:0000313" key="2">
    <source>
        <dbReference type="RefSeq" id="XP_059604812.1"/>
    </source>
</evidence>
<dbReference type="RefSeq" id="XP_059604812.1">
    <property type="nucleotide sequence ID" value="XM_059745159.1"/>
</dbReference>
<sequence>MAMKIPHSPVRMNEWLSQKEAATGPSAGDPGQRADPLCLAQFSDGSRSWFWQMGIDFPSDYPYPSKTGGPGQQHAHNRSIKDNLSHTPIDGCNSTNRQPDHRAALHHSLNFVFPIQHLPIKGCARAWISFENGVKDVLSSRPFLAAGAAGAAGGGGERSTSTVSSFSNGVSDAGVHASHLRGLGDDASMSAVKMTRQLGNERKIALHLTQIKGTWLGSLPVTRPVRNKLWIRPIGGIRPSSAVQLAILQIASNIPPTRRRAAKEDGLWGALHSPHFADSLPQPTTF</sequence>
<protein>
    <submittedName>
        <fullName evidence="2">Uncharacterized protein</fullName>
    </submittedName>
</protein>
<name>A0AAJ8BVR3_ASPNG</name>
<feature type="region of interest" description="Disordered" evidence="1">
    <location>
        <begin position="63"/>
        <end position="99"/>
    </location>
</feature>
<reference evidence="2" key="2">
    <citation type="submission" date="2025-08" db="UniProtKB">
        <authorList>
            <consortium name="RefSeq"/>
        </authorList>
    </citation>
    <scope>IDENTIFICATION</scope>
</reference>
<proteinExistence type="predicted"/>
<organism evidence="2">
    <name type="scientific">Aspergillus niger</name>
    <dbReference type="NCBI Taxonomy" id="5061"/>
    <lineage>
        <taxon>Eukaryota</taxon>
        <taxon>Fungi</taxon>
        <taxon>Dikarya</taxon>
        <taxon>Ascomycota</taxon>
        <taxon>Pezizomycotina</taxon>
        <taxon>Eurotiomycetes</taxon>
        <taxon>Eurotiomycetidae</taxon>
        <taxon>Eurotiales</taxon>
        <taxon>Aspergillaceae</taxon>
        <taxon>Aspergillus</taxon>
        <taxon>Aspergillus subgen. Circumdati</taxon>
    </lineage>
</organism>
<reference evidence="2" key="1">
    <citation type="submission" date="2025-02" db="EMBL/GenBank/DDBJ databases">
        <authorList>
            <consortium name="NCBI Genome Project"/>
        </authorList>
    </citation>
    <scope>NUCLEOTIDE SEQUENCE</scope>
</reference>
<dbReference type="GeneID" id="84593436"/>
<evidence type="ECO:0000256" key="1">
    <source>
        <dbReference type="SAM" id="MobiDB-lite"/>
    </source>
</evidence>
<accession>A0AAJ8BVR3</accession>
<dbReference type="KEGG" id="ang:An16g05600"/>
<gene>
    <name evidence="2" type="ORF">An16g05600</name>
</gene>
<dbReference type="VEuPathDB" id="FungiDB:An16g05600"/>